<name>A0A085LJA6_9BILA</name>
<feature type="compositionally biased region" description="Basic and acidic residues" evidence="1">
    <location>
        <begin position="1"/>
        <end position="14"/>
    </location>
</feature>
<accession>A0A085LJA6</accession>
<dbReference type="EMBL" id="KL368004">
    <property type="protein sequence ID" value="KFD59400.1"/>
    <property type="molecule type" value="Genomic_DNA"/>
</dbReference>
<keyword evidence="4" id="KW-1185">Reference proteome</keyword>
<evidence type="ECO:0000256" key="1">
    <source>
        <dbReference type="SAM" id="MobiDB-lite"/>
    </source>
</evidence>
<dbReference type="Proteomes" id="UP000030764">
    <property type="component" value="Unassembled WGS sequence"/>
</dbReference>
<dbReference type="AlphaFoldDB" id="A0A085LJA6"/>
<reference evidence="2 4" key="1">
    <citation type="journal article" date="2014" name="Nat. Genet.">
        <title>Genome and transcriptome of the porcine whipworm Trichuris suis.</title>
        <authorList>
            <person name="Jex A.R."/>
            <person name="Nejsum P."/>
            <person name="Schwarz E.M."/>
            <person name="Hu L."/>
            <person name="Young N.D."/>
            <person name="Hall R.S."/>
            <person name="Korhonen P.K."/>
            <person name="Liao S."/>
            <person name="Thamsborg S."/>
            <person name="Xia J."/>
            <person name="Xu P."/>
            <person name="Wang S."/>
            <person name="Scheerlinck J.P."/>
            <person name="Hofmann A."/>
            <person name="Sternberg P.W."/>
            <person name="Wang J."/>
            <person name="Gasser R.B."/>
        </authorList>
    </citation>
    <scope>NUCLEOTIDE SEQUENCE [LARGE SCALE GENOMIC DNA]</scope>
    <source>
        <strain evidence="3">DCEP-RM93F</strain>
        <strain evidence="2">DCEP-RM93M</strain>
    </source>
</reference>
<evidence type="ECO:0000313" key="2">
    <source>
        <dbReference type="EMBL" id="KFD45052.1"/>
    </source>
</evidence>
<evidence type="ECO:0000313" key="4">
    <source>
        <dbReference type="Proteomes" id="UP000030764"/>
    </source>
</evidence>
<proteinExistence type="predicted"/>
<gene>
    <name evidence="2" type="ORF">M513_14073</name>
    <name evidence="3" type="ORF">M514_14073</name>
</gene>
<feature type="compositionally biased region" description="Polar residues" evidence="1">
    <location>
        <begin position="15"/>
        <end position="30"/>
    </location>
</feature>
<dbReference type="Proteomes" id="UP000030758">
    <property type="component" value="Unassembled WGS sequence"/>
</dbReference>
<dbReference type="EMBL" id="KL363841">
    <property type="protein sequence ID" value="KFD45052.1"/>
    <property type="molecule type" value="Genomic_DNA"/>
</dbReference>
<evidence type="ECO:0000313" key="3">
    <source>
        <dbReference type="EMBL" id="KFD59400.1"/>
    </source>
</evidence>
<protein>
    <submittedName>
        <fullName evidence="2">Uncharacterized protein</fullName>
    </submittedName>
</protein>
<feature type="region of interest" description="Disordered" evidence="1">
    <location>
        <begin position="1"/>
        <end position="35"/>
    </location>
</feature>
<sequence length="66" mass="7438">MDPERLADTVRCEQTRPSQGADSPDGNSSMDKGEVRPVLDFRELNGHIETYTAEADVCASKLREWR</sequence>
<organism evidence="2 4">
    <name type="scientific">Trichuris suis</name>
    <name type="common">pig whipworm</name>
    <dbReference type="NCBI Taxonomy" id="68888"/>
    <lineage>
        <taxon>Eukaryota</taxon>
        <taxon>Metazoa</taxon>
        <taxon>Ecdysozoa</taxon>
        <taxon>Nematoda</taxon>
        <taxon>Enoplea</taxon>
        <taxon>Dorylaimia</taxon>
        <taxon>Trichinellida</taxon>
        <taxon>Trichuridae</taxon>
        <taxon>Trichuris</taxon>
    </lineage>
</organism>